<evidence type="ECO:0000313" key="3">
    <source>
        <dbReference type="Proteomes" id="UP000248975"/>
    </source>
</evidence>
<sequence length="121" mass="12580">MPKGPVLFGLPSPFAGRRRYGKAKSTVPPVLDASSPHGLSTGSWTGSNGTYQRRYLNNGAIISGATGATFNSSGYSGNLVGQVRTFDANGRPSRWVSSNEVTLSTAGAFSTAFSSAFERAA</sequence>
<feature type="region of interest" description="Disordered" evidence="1">
    <location>
        <begin position="19"/>
        <end position="45"/>
    </location>
</feature>
<evidence type="ECO:0000313" key="2">
    <source>
        <dbReference type="EMBL" id="PZQ99941.1"/>
    </source>
</evidence>
<gene>
    <name evidence="2" type="ORF">DI533_04745</name>
</gene>
<proteinExistence type="predicted"/>
<accession>A0A2W5SA86</accession>
<reference evidence="2 3" key="1">
    <citation type="submission" date="2017-08" db="EMBL/GenBank/DDBJ databases">
        <title>Infants hospitalized years apart are colonized by the same room-sourced microbial strains.</title>
        <authorList>
            <person name="Brooks B."/>
            <person name="Olm M.R."/>
            <person name="Firek B.A."/>
            <person name="Baker R."/>
            <person name="Thomas B.C."/>
            <person name="Morowitz M.J."/>
            <person name="Banfield J.F."/>
        </authorList>
    </citation>
    <scope>NUCLEOTIDE SEQUENCE [LARGE SCALE GENOMIC DNA]</scope>
    <source>
        <strain evidence="2">S2_003_000_R2_11</strain>
    </source>
</reference>
<evidence type="ECO:0000256" key="1">
    <source>
        <dbReference type="SAM" id="MobiDB-lite"/>
    </source>
</evidence>
<protein>
    <submittedName>
        <fullName evidence="2">Uncharacterized protein</fullName>
    </submittedName>
</protein>
<name>A0A2W5SA86_CERSP</name>
<dbReference type="Proteomes" id="UP000248975">
    <property type="component" value="Unassembled WGS sequence"/>
</dbReference>
<organism evidence="2 3">
    <name type="scientific">Cereibacter sphaeroides</name>
    <name type="common">Rhodobacter sphaeroides</name>
    <dbReference type="NCBI Taxonomy" id="1063"/>
    <lineage>
        <taxon>Bacteria</taxon>
        <taxon>Pseudomonadati</taxon>
        <taxon>Pseudomonadota</taxon>
        <taxon>Alphaproteobacteria</taxon>
        <taxon>Rhodobacterales</taxon>
        <taxon>Paracoccaceae</taxon>
        <taxon>Cereibacter</taxon>
    </lineage>
</organism>
<dbReference type="EMBL" id="QFQS01000001">
    <property type="protein sequence ID" value="PZQ99941.1"/>
    <property type="molecule type" value="Genomic_DNA"/>
</dbReference>
<dbReference type="AlphaFoldDB" id="A0A2W5SA86"/>
<comment type="caution">
    <text evidence="2">The sequence shown here is derived from an EMBL/GenBank/DDBJ whole genome shotgun (WGS) entry which is preliminary data.</text>
</comment>